<comment type="caution">
    <text evidence="1">The sequence shown here is derived from an EMBL/GenBank/DDBJ whole genome shotgun (WGS) entry which is preliminary data.</text>
</comment>
<evidence type="ECO:0000313" key="2">
    <source>
        <dbReference type="Proteomes" id="UP001457282"/>
    </source>
</evidence>
<name>A0AAW1X4V0_RUBAR</name>
<keyword evidence="2" id="KW-1185">Reference proteome</keyword>
<dbReference type="Proteomes" id="UP001457282">
    <property type="component" value="Unassembled WGS sequence"/>
</dbReference>
<dbReference type="AlphaFoldDB" id="A0AAW1X4V0"/>
<gene>
    <name evidence="1" type="ORF">M0R45_018989</name>
</gene>
<proteinExistence type="predicted"/>
<organism evidence="1 2">
    <name type="scientific">Rubus argutus</name>
    <name type="common">Southern blackberry</name>
    <dbReference type="NCBI Taxonomy" id="59490"/>
    <lineage>
        <taxon>Eukaryota</taxon>
        <taxon>Viridiplantae</taxon>
        <taxon>Streptophyta</taxon>
        <taxon>Embryophyta</taxon>
        <taxon>Tracheophyta</taxon>
        <taxon>Spermatophyta</taxon>
        <taxon>Magnoliopsida</taxon>
        <taxon>eudicotyledons</taxon>
        <taxon>Gunneridae</taxon>
        <taxon>Pentapetalae</taxon>
        <taxon>rosids</taxon>
        <taxon>fabids</taxon>
        <taxon>Rosales</taxon>
        <taxon>Rosaceae</taxon>
        <taxon>Rosoideae</taxon>
        <taxon>Rosoideae incertae sedis</taxon>
        <taxon>Rubus</taxon>
    </lineage>
</organism>
<dbReference type="EMBL" id="JBEDUW010000004">
    <property type="protein sequence ID" value="KAK9931722.1"/>
    <property type="molecule type" value="Genomic_DNA"/>
</dbReference>
<protein>
    <submittedName>
        <fullName evidence="1">Uncharacterized protein</fullName>
    </submittedName>
</protein>
<reference evidence="1 2" key="1">
    <citation type="journal article" date="2023" name="G3 (Bethesda)">
        <title>A chromosome-length genome assembly and annotation of blackberry (Rubus argutus, cv. 'Hillquist').</title>
        <authorList>
            <person name="Bruna T."/>
            <person name="Aryal R."/>
            <person name="Dudchenko O."/>
            <person name="Sargent D.J."/>
            <person name="Mead D."/>
            <person name="Buti M."/>
            <person name="Cavallini A."/>
            <person name="Hytonen T."/>
            <person name="Andres J."/>
            <person name="Pham M."/>
            <person name="Weisz D."/>
            <person name="Mascagni F."/>
            <person name="Usai G."/>
            <person name="Natali L."/>
            <person name="Bassil N."/>
            <person name="Fernandez G.E."/>
            <person name="Lomsadze A."/>
            <person name="Armour M."/>
            <person name="Olukolu B."/>
            <person name="Poorten T."/>
            <person name="Britton C."/>
            <person name="Davik J."/>
            <person name="Ashrafi H."/>
            <person name="Aiden E.L."/>
            <person name="Borodovsky M."/>
            <person name="Worthington M."/>
        </authorList>
    </citation>
    <scope>NUCLEOTIDE SEQUENCE [LARGE SCALE GENOMIC DNA]</scope>
    <source>
        <strain evidence="1">PI 553951</strain>
    </source>
</reference>
<evidence type="ECO:0000313" key="1">
    <source>
        <dbReference type="EMBL" id="KAK9931722.1"/>
    </source>
</evidence>
<accession>A0AAW1X4V0</accession>
<sequence>MTPLLWNSTQNCRCKQQTQLLCRHRSSVSKASAAPICYGHPPSPALHEFLSSTPSPSMPGAPNQFSTS</sequence>